<evidence type="ECO:0000256" key="4">
    <source>
        <dbReference type="ARBA" id="ARBA00023163"/>
    </source>
</evidence>
<dbReference type="PANTHER" id="PTHR43214">
    <property type="entry name" value="TWO-COMPONENT RESPONSE REGULATOR"/>
    <property type="match status" value="1"/>
</dbReference>
<dbReference type="SMART" id="SM00421">
    <property type="entry name" value="HTH_LUXR"/>
    <property type="match status" value="1"/>
</dbReference>
<accession>A0A1H9UHE9</accession>
<dbReference type="Pfam" id="PF00072">
    <property type="entry name" value="Response_reg"/>
    <property type="match status" value="1"/>
</dbReference>
<dbReference type="EMBL" id="FOGI01000007">
    <property type="protein sequence ID" value="SES08865.1"/>
    <property type="molecule type" value="Genomic_DNA"/>
</dbReference>
<dbReference type="InterPro" id="IPR000792">
    <property type="entry name" value="Tscrpt_reg_LuxR_C"/>
</dbReference>
<dbReference type="InterPro" id="IPR001789">
    <property type="entry name" value="Sig_transdc_resp-reg_receiver"/>
</dbReference>
<dbReference type="InterPro" id="IPR011006">
    <property type="entry name" value="CheY-like_superfamily"/>
</dbReference>
<dbReference type="Pfam" id="PF00196">
    <property type="entry name" value="GerE"/>
    <property type="match status" value="1"/>
</dbReference>
<dbReference type="SUPFAM" id="SSF46894">
    <property type="entry name" value="C-terminal effector domain of the bipartite response regulators"/>
    <property type="match status" value="1"/>
</dbReference>
<dbReference type="PROSITE" id="PS50110">
    <property type="entry name" value="RESPONSE_REGULATORY"/>
    <property type="match status" value="1"/>
</dbReference>
<reference evidence="9" key="1">
    <citation type="submission" date="2016-10" db="EMBL/GenBank/DDBJ databases">
        <authorList>
            <person name="Varghese N."/>
            <person name="Submissions S."/>
        </authorList>
    </citation>
    <scope>NUCLEOTIDE SEQUENCE [LARGE SCALE GENOMIC DNA]</scope>
    <source>
        <strain evidence="9">DSM 44260</strain>
    </source>
</reference>
<evidence type="ECO:0000259" key="7">
    <source>
        <dbReference type="PROSITE" id="PS50110"/>
    </source>
</evidence>
<dbReference type="STRING" id="155974.SAMN04487818_107242"/>
<name>A0A1H9UHE9_9PSEU</name>
<dbReference type="SUPFAM" id="SSF52172">
    <property type="entry name" value="CheY-like"/>
    <property type="match status" value="1"/>
</dbReference>
<dbReference type="InterPro" id="IPR058245">
    <property type="entry name" value="NreC/VraR/RcsB-like_REC"/>
</dbReference>
<dbReference type="InterPro" id="IPR016032">
    <property type="entry name" value="Sig_transdc_resp-reg_C-effctor"/>
</dbReference>
<keyword evidence="4" id="KW-0804">Transcription</keyword>
<dbReference type="CDD" id="cd06170">
    <property type="entry name" value="LuxR_C_like"/>
    <property type="match status" value="1"/>
</dbReference>
<protein>
    <submittedName>
        <fullName evidence="8">Two component transcriptional regulator, LuxR family</fullName>
    </submittedName>
</protein>
<feature type="modified residue" description="4-aspartylphosphate" evidence="5">
    <location>
        <position position="57"/>
    </location>
</feature>
<evidence type="ECO:0000256" key="1">
    <source>
        <dbReference type="ARBA" id="ARBA00022553"/>
    </source>
</evidence>
<dbReference type="GO" id="GO:0003677">
    <property type="term" value="F:DNA binding"/>
    <property type="evidence" value="ECO:0007669"/>
    <property type="project" value="UniProtKB-KW"/>
</dbReference>
<dbReference type="Proteomes" id="UP000199051">
    <property type="component" value="Unassembled WGS sequence"/>
</dbReference>
<dbReference type="PROSITE" id="PS00622">
    <property type="entry name" value="HTH_LUXR_1"/>
    <property type="match status" value="1"/>
</dbReference>
<evidence type="ECO:0000256" key="2">
    <source>
        <dbReference type="ARBA" id="ARBA00023015"/>
    </source>
</evidence>
<organism evidence="8 9">
    <name type="scientific">Actinokineospora terrae</name>
    <dbReference type="NCBI Taxonomy" id="155974"/>
    <lineage>
        <taxon>Bacteria</taxon>
        <taxon>Bacillati</taxon>
        <taxon>Actinomycetota</taxon>
        <taxon>Actinomycetes</taxon>
        <taxon>Pseudonocardiales</taxon>
        <taxon>Pseudonocardiaceae</taxon>
        <taxon>Actinokineospora</taxon>
    </lineage>
</organism>
<evidence type="ECO:0000313" key="9">
    <source>
        <dbReference type="Proteomes" id="UP000199051"/>
    </source>
</evidence>
<proteinExistence type="predicted"/>
<dbReference type="PRINTS" id="PR00038">
    <property type="entry name" value="HTHLUXR"/>
</dbReference>
<dbReference type="GO" id="GO:0000160">
    <property type="term" value="P:phosphorelay signal transduction system"/>
    <property type="evidence" value="ECO:0007669"/>
    <property type="project" value="InterPro"/>
</dbReference>
<evidence type="ECO:0000259" key="6">
    <source>
        <dbReference type="PROSITE" id="PS50043"/>
    </source>
</evidence>
<dbReference type="PROSITE" id="PS50043">
    <property type="entry name" value="HTH_LUXR_2"/>
    <property type="match status" value="1"/>
</dbReference>
<evidence type="ECO:0000256" key="5">
    <source>
        <dbReference type="PROSITE-ProRule" id="PRU00169"/>
    </source>
</evidence>
<dbReference type="GO" id="GO:0006355">
    <property type="term" value="P:regulation of DNA-templated transcription"/>
    <property type="evidence" value="ECO:0007669"/>
    <property type="project" value="InterPro"/>
</dbReference>
<feature type="domain" description="Response regulatory" evidence="7">
    <location>
        <begin position="6"/>
        <end position="122"/>
    </location>
</feature>
<dbReference type="SMART" id="SM00448">
    <property type="entry name" value="REC"/>
    <property type="match status" value="1"/>
</dbReference>
<evidence type="ECO:0000313" key="8">
    <source>
        <dbReference type="EMBL" id="SES08865.1"/>
    </source>
</evidence>
<keyword evidence="9" id="KW-1185">Reference proteome</keyword>
<keyword evidence="1 5" id="KW-0597">Phosphoprotein</keyword>
<dbReference type="PANTHER" id="PTHR43214:SF24">
    <property type="entry name" value="TRANSCRIPTIONAL REGULATORY PROTEIN NARL-RELATED"/>
    <property type="match status" value="1"/>
</dbReference>
<dbReference type="AlphaFoldDB" id="A0A1H9UHE9"/>
<gene>
    <name evidence="8" type="ORF">SAMN04487818_107242</name>
</gene>
<sequence length="209" mass="21652">MTDVITIVLVDDHPVVREGLRGMLEAEPDLSVVGEAGSGGEAVAVVAALRPDVVLMDLRMPGLDGVGATERIVAAGGPSRVVVLTTYETDSDILRAVEAGASGYLLKDASRAELAGAVRAAKRGETVLAPSVAGRLVRQVRQPAKQALSGREIEVLGLVAKGRTNAEIGASLHISEATVKTHLLRTFTKLDVSDRTAAVTTAMARGLLG</sequence>
<keyword evidence="3" id="KW-0238">DNA-binding</keyword>
<feature type="domain" description="HTH luxR-type" evidence="6">
    <location>
        <begin position="141"/>
        <end position="206"/>
    </location>
</feature>
<dbReference type="Gene3D" id="3.40.50.2300">
    <property type="match status" value="1"/>
</dbReference>
<keyword evidence="2" id="KW-0805">Transcription regulation</keyword>
<dbReference type="CDD" id="cd17535">
    <property type="entry name" value="REC_NarL-like"/>
    <property type="match status" value="1"/>
</dbReference>
<dbReference type="InterPro" id="IPR039420">
    <property type="entry name" value="WalR-like"/>
</dbReference>
<evidence type="ECO:0000256" key="3">
    <source>
        <dbReference type="ARBA" id="ARBA00023125"/>
    </source>
</evidence>